<dbReference type="EMBL" id="CP019384">
    <property type="protein sequence ID" value="QAT17343.1"/>
    <property type="molecule type" value="Genomic_DNA"/>
</dbReference>
<dbReference type="NCBIfam" id="TIGR00056">
    <property type="entry name" value="MlaE family lipid ABC transporter permease subunit"/>
    <property type="match status" value="1"/>
</dbReference>
<feature type="transmembrane region" description="Helical" evidence="7">
    <location>
        <begin position="59"/>
        <end position="82"/>
    </location>
</feature>
<keyword evidence="4 7" id="KW-0812">Transmembrane</keyword>
<evidence type="ECO:0000256" key="1">
    <source>
        <dbReference type="ARBA" id="ARBA00004141"/>
    </source>
</evidence>
<evidence type="ECO:0000313" key="9">
    <source>
        <dbReference type="Proteomes" id="UP000287243"/>
    </source>
</evidence>
<dbReference type="PANTHER" id="PTHR30188">
    <property type="entry name" value="ABC TRANSPORTER PERMEASE PROTEIN-RELATED"/>
    <property type="match status" value="1"/>
</dbReference>
<dbReference type="RefSeq" id="WP_128700163.1">
    <property type="nucleotide sequence ID" value="NZ_CP019384.1"/>
</dbReference>
<dbReference type="AlphaFoldDB" id="A0A410P5E7"/>
<dbReference type="KEGG" id="vai:BU251_06180"/>
<comment type="subcellular location">
    <subcellularLocation>
        <location evidence="1">Membrane</location>
        <topology evidence="1">Multi-pass membrane protein</topology>
    </subcellularLocation>
</comment>
<comment type="similarity">
    <text evidence="2 7">Belongs to the MlaE permease family.</text>
</comment>
<evidence type="ECO:0000256" key="4">
    <source>
        <dbReference type="ARBA" id="ARBA00022692"/>
    </source>
</evidence>
<evidence type="ECO:0000256" key="3">
    <source>
        <dbReference type="ARBA" id="ARBA00022448"/>
    </source>
</evidence>
<name>A0A410P5E7_VELA1</name>
<feature type="transmembrane region" description="Helical" evidence="7">
    <location>
        <begin position="244"/>
        <end position="263"/>
    </location>
</feature>
<dbReference type="Pfam" id="PF02405">
    <property type="entry name" value="MlaE"/>
    <property type="match status" value="1"/>
</dbReference>
<dbReference type="GO" id="GO:0043190">
    <property type="term" value="C:ATP-binding cassette (ABC) transporter complex"/>
    <property type="evidence" value="ECO:0007669"/>
    <property type="project" value="InterPro"/>
</dbReference>
<reference evidence="8 9" key="1">
    <citation type="submission" date="2017-01" db="EMBL/GenBank/DDBJ databases">
        <title>First insights into the biology of 'candidatus Vampirococcus archaeovorus'.</title>
        <authorList>
            <person name="Kizina J."/>
            <person name="Jordan S."/>
            <person name="Stueber K."/>
            <person name="Reinhardt R."/>
            <person name="Harder J."/>
        </authorList>
    </citation>
    <scope>NUCLEOTIDE SEQUENCE [LARGE SCALE GENOMIC DNA]</scope>
    <source>
        <strain evidence="8 9">LiM</strain>
    </source>
</reference>
<evidence type="ECO:0000256" key="7">
    <source>
        <dbReference type="RuleBase" id="RU362044"/>
    </source>
</evidence>
<dbReference type="Proteomes" id="UP000287243">
    <property type="component" value="Chromosome"/>
</dbReference>
<keyword evidence="9" id="KW-1185">Reference proteome</keyword>
<feature type="transmembrane region" description="Helical" evidence="7">
    <location>
        <begin position="201"/>
        <end position="224"/>
    </location>
</feature>
<evidence type="ECO:0000256" key="5">
    <source>
        <dbReference type="ARBA" id="ARBA00022989"/>
    </source>
</evidence>
<accession>A0A410P5E7</accession>
<keyword evidence="5 7" id="KW-1133">Transmembrane helix</keyword>
<keyword evidence="6 7" id="KW-0472">Membrane</keyword>
<keyword evidence="3" id="KW-0813">Transport</keyword>
<evidence type="ECO:0000313" key="8">
    <source>
        <dbReference type="EMBL" id="QAT17343.1"/>
    </source>
</evidence>
<proteinExistence type="inferred from homology"/>
<evidence type="ECO:0000256" key="2">
    <source>
        <dbReference type="ARBA" id="ARBA00007556"/>
    </source>
</evidence>
<feature type="transmembrane region" description="Helical" evidence="7">
    <location>
        <begin position="12"/>
        <end position="39"/>
    </location>
</feature>
<feature type="transmembrane region" description="Helical" evidence="7">
    <location>
        <begin position="89"/>
        <end position="112"/>
    </location>
</feature>
<evidence type="ECO:0000256" key="6">
    <source>
        <dbReference type="ARBA" id="ARBA00023136"/>
    </source>
</evidence>
<dbReference type="PANTHER" id="PTHR30188:SF4">
    <property type="entry name" value="PROTEIN TRIGALACTOSYLDIACYLGLYCEROL 1, CHLOROPLASTIC"/>
    <property type="match status" value="1"/>
</dbReference>
<dbReference type="OrthoDB" id="9806241at2"/>
<gene>
    <name evidence="8" type="ORF">BU251_06180</name>
</gene>
<dbReference type="InterPro" id="IPR003453">
    <property type="entry name" value="ABC_MlaE_roteobac"/>
</dbReference>
<organism evidence="8 9">
    <name type="scientific">Velamenicoccus archaeovorus</name>
    <dbReference type="NCBI Taxonomy" id="1930593"/>
    <lineage>
        <taxon>Bacteria</taxon>
        <taxon>Pseudomonadati</taxon>
        <taxon>Candidatus Omnitrophota</taxon>
        <taxon>Candidatus Velamenicoccus</taxon>
    </lineage>
</organism>
<dbReference type="GO" id="GO:0005548">
    <property type="term" value="F:phospholipid transporter activity"/>
    <property type="evidence" value="ECO:0007669"/>
    <property type="project" value="TreeGrafter"/>
</dbReference>
<feature type="transmembrane region" description="Helical" evidence="7">
    <location>
        <begin position="156"/>
        <end position="181"/>
    </location>
</feature>
<sequence length="264" mass="28180">MFLFKRAFYIALGAKVLSFIHFFGGVVSLGAQAAVLIPARPLGGGRILEQAKKVGVDSLPIVALVSFFIGVILALQIAYIMLKMSSEIYIASIVAVALTRELGPVITALIVAGRSGAGITAELGTMAVTEQVDALVTLGSNPIKYLVVPRLLSMSIMLPVLTIFADAIGIFGGYLIGVYNLSIRSSLYMNMTFQTLVYKDLFTGLIKTIVFGMIIALVACYEGLNVRGGAEGVGKATTMSVVNTFIMIIAADCFFTALFYFFVK</sequence>
<protein>
    <submittedName>
        <fullName evidence="8">ABC-type transport system involved in resistance to organic solvents, permease component</fullName>
    </submittedName>
</protein>
<dbReference type="InterPro" id="IPR030802">
    <property type="entry name" value="Permease_MalE"/>
</dbReference>